<dbReference type="Gene3D" id="3.90.550.10">
    <property type="entry name" value="Spore Coat Polysaccharide Biosynthesis Protein SpsA, Chain A"/>
    <property type="match status" value="1"/>
</dbReference>
<dbReference type="Gene3D" id="3.40.50.12580">
    <property type="match status" value="2"/>
</dbReference>
<dbReference type="CDD" id="cd00761">
    <property type="entry name" value="Glyco_tranf_GTA_type"/>
    <property type="match status" value="1"/>
</dbReference>
<dbReference type="Pfam" id="PF00535">
    <property type="entry name" value="Glycos_transf_2"/>
    <property type="match status" value="1"/>
</dbReference>
<evidence type="ECO:0000256" key="6">
    <source>
        <dbReference type="ARBA" id="ARBA00023136"/>
    </source>
</evidence>
<evidence type="ECO:0000256" key="3">
    <source>
        <dbReference type="ARBA" id="ARBA00022475"/>
    </source>
</evidence>
<dbReference type="Pfam" id="PF04464">
    <property type="entry name" value="Glyphos_transf"/>
    <property type="match status" value="2"/>
</dbReference>
<comment type="subcellular location">
    <subcellularLocation>
        <location evidence="1">Cell membrane</location>
        <topology evidence="1">Peripheral membrane protein</topology>
    </subcellularLocation>
</comment>
<dbReference type="InterPro" id="IPR051612">
    <property type="entry name" value="Teichoic_Acid_Biosynth"/>
</dbReference>
<dbReference type="InterPro" id="IPR043148">
    <property type="entry name" value="TagF_C"/>
</dbReference>
<accession>A0A5R9BVZ7</accession>
<dbReference type="GO" id="GO:0005886">
    <property type="term" value="C:plasma membrane"/>
    <property type="evidence" value="ECO:0007669"/>
    <property type="project" value="UniProtKB-SubCell"/>
</dbReference>
<comment type="similarity">
    <text evidence="2">Belongs to the CDP-glycerol glycerophosphotransferase family.</text>
</comment>
<protein>
    <submittedName>
        <fullName evidence="8">Glycosyltransferase</fullName>
    </submittedName>
</protein>
<reference evidence="8 9" key="1">
    <citation type="submission" date="2019-05" db="EMBL/GenBank/DDBJ databases">
        <title>The metagenome of a microbial culture collection derived from dairy environment covers the genomic content of the human microbiome.</title>
        <authorList>
            <person name="Roder T."/>
            <person name="Wuthrich D."/>
            <person name="Sattari Z."/>
            <person name="Von Ah U."/>
            <person name="Bar C."/>
            <person name="Ronchi F."/>
            <person name="Macpherson A.J."/>
            <person name="Ganal-Vonarburg S.C."/>
            <person name="Bruggmann R."/>
            <person name="Vergeres G."/>
        </authorList>
    </citation>
    <scope>NUCLEOTIDE SEQUENCE [LARGE SCALE GENOMIC DNA]</scope>
    <source>
        <strain evidence="8 9">FAM 18815</strain>
    </source>
</reference>
<dbReference type="GO" id="GO:0047355">
    <property type="term" value="F:CDP-glycerol glycerophosphotransferase activity"/>
    <property type="evidence" value="ECO:0007669"/>
    <property type="project" value="InterPro"/>
</dbReference>
<evidence type="ECO:0000256" key="1">
    <source>
        <dbReference type="ARBA" id="ARBA00004202"/>
    </source>
</evidence>
<keyword evidence="5" id="KW-0777">Teichoic acid biosynthesis</keyword>
<gene>
    <name evidence="8" type="ORF">FEZ51_03935</name>
</gene>
<dbReference type="InterPro" id="IPR029044">
    <property type="entry name" value="Nucleotide-diphossugar_trans"/>
</dbReference>
<dbReference type="InterPro" id="IPR043149">
    <property type="entry name" value="TagF_N"/>
</dbReference>
<dbReference type="InterPro" id="IPR001173">
    <property type="entry name" value="Glyco_trans_2-like"/>
</dbReference>
<dbReference type="Proteomes" id="UP000305541">
    <property type="component" value="Unassembled WGS sequence"/>
</dbReference>
<comment type="caution">
    <text evidence="8">The sequence shown here is derived from an EMBL/GenBank/DDBJ whole genome shotgun (WGS) entry which is preliminary data.</text>
</comment>
<proteinExistence type="inferred from homology"/>
<sequence>MVLFHCYRGRLVVNREFISEKLSIIVPCYNVEDFIKECLDSLVDQTYRKIEVIMVDDGSPDNTGEILDSYDRKYENFKAVHTPNGGLSAARNAGLDYVSGEFLAFVDSDDVVPARAYEKLVGTLLQTGSDLASGFVNRFNSKKIYPSILHEKAIPETVLKTNINKSTNLVYDTTAWNKVYRSQLFLENNLEYPVGLTYEDIPVSMKYHLLAKSVDVIAEDTYHWRVREGANQSITQQRANFKLFWDRMQTLEMARKSINELGGSGELKQAFNHKVLDMDIPIYLNGFQNASEETLFEFQQDLVRFLRNYDLSEIDRLSIRKQVQYRALLDGDFKAFKRYGYQYRNIGKVLLEGERYVYSNNFLSKNLLQKISLENAIESTHKVDGITWKNDVIEIKGRWYIKQDAQFIKSDFKFNAEILNSANGKKAKVQADFSKKLKRHRIFWGKDYYYFTISFNVKNILTEIGGGHWSIDVSGTDHNLEIHDELGHPVKRGKSILPTKKIHITNESYFVTNNFNKAWKLCFDVTNENVSDNDLEETPWVGEFKLIHGHLIFNFQIKRKLSSPAFILSRNTEDNFESNLSLVKKSSAGDIYQVDFDLNNVEYGITKNYLKLINLSSEGSYHFGFSIDEYIQTLSEKDLLIRINTNKRGSLELILVKAAAKMIDATLNSDILMVTYKLDSTFAEQGYKRADLLMVSTDGKESYHNFELQNVGGDTFTSKIPIADHEIPLFKKGYYNFFVDIALPHADVRVPVMCEEEFNEKVFTNQKKGQLNTKIQANKIGRLQVGFIQKWAWIDNSVRKRKLAYYVFYPLMRVLPIKQKTVIFESFWGRSFDDNPRAIYEYWEKAHPEYNFIWPVTDQSVQIDGKGKTIKRGSFQYWYYLATAKYLIQNTNFPNSYVKRNGQIEVETLHGTFMKKMGLEEPSMRKSSVKGQRNFMKRNRRWDYLISPSSYMDKIGAEAFDFKNKVLSVGFPRNDELINKNNADFINKIKNEVGLPLNKKVVLYAPTYRQVGKVDFEMDLKSMQSSLGDDYVVLVRLHHLVANAIDIHEFEGFAFDMSAYPNIADLYLISDVLITDYSSVMFDYGYLKRPMLFFAYDLDWYLDDTNRGVYLDYVNTVPGPIVNETGQIINHLENFDQLQRDYATKIETFYDKFCTYGRDGDASKTTVETIITSPISNRNGEKGFIKSKLAHALGVSSLSLGAINLLGRVFKRSNTIVFESNGGKNVNGDPYALFNYLLKTKTEYKLVWLSESNKAKLFEDKKLRHVVKGSFSGVLTMARAKYLITDSELPVNWKKPVGMKVIQTGKGSPIKKVGTDVTSDFIPGQTIYQYQKSQVVQGRKWDYLLAGNELMANIQKNAFRLNNNQIIMSGLPRTDTLGKMTMSEITGIRKKLDIDSFSKVLLYEPTWRDDEIVYVDCYGMKSKIDFEQLSRRLPEDTVLLVKFHPTVTSGLPDISKYDNIVNVSEWNSNEELLSVADLLITDYSSVIFDFALTNKPMIFMVPDLENYVNYVRGINVDDFESFVPGPIVKSTTELLNSIEGWISKDDVWEKFQRKTEQFNLKYNRWNDGNASQKALSYIFNRESYTAKTIDNPVEEIQLRDASLMWSDVYGIKNAKFIGNLNLSDKSNDKFKVLETRVLEDPINNTRVGDVFYKIRVKNEEVWVSERTQK</sequence>
<evidence type="ECO:0000256" key="2">
    <source>
        <dbReference type="ARBA" id="ARBA00010488"/>
    </source>
</evidence>
<organism evidence="8 9">
    <name type="scientific">Pediococcus stilesii</name>
    <dbReference type="NCBI Taxonomy" id="331679"/>
    <lineage>
        <taxon>Bacteria</taxon>
        <taxon>Bacillati</taxon>
        <taxon>Bacillota</taxon>
        <taxon>Bacilli</taxon>
        <taxon>Lactobacillales</taxon>
        <taxon>Lactobacillaceae</taxon>
        <taxon>Pediococcus</taxon>
    </lineage>
</organism>
<dbReference type="SUPFAM" id="SSF53756">
    <property type="entry name" value="UDP-Glycosyltransferase/glycogen phosphorylase"/>
    <property type="match status" value="2"/>
</dbReference>
<dbReference type="OrthoDB" id="396512at2"/>
<evidence type="ECO:0000313" key="9">
    <source>
        <dbReference type="Proteomes" id="UP000305541"/>
    </source>
</evidence>
<evidence type="ECO:0000313" key="8">
    <source>
        <dbReference type="EMBL" id="TLQ04797.1"/>
    </source>
</evidence>
<keyword evidence="6" id="KW-0472">Membrane</keyword>
<evidence type="ECO:0000256" key="4">
    <source>
        <dbReference type="ARBA" id="ARBA00022679"/>
    </source>
</evidence>
<keyword evidence="4 8" id="KW-0808">Transferase</keyword>
<keyword evidence="3" id="KW-1003">Cell membrane</keyword>
<evidence type="ECO:0000259" key="7">
    <source>
        <dbReference type="Pfam" id="PF00535"/>
    </source>
</evidence>
<dbReference type="GO" id="GO:0019350">
    <property type="term" value="P:teichoic acid biosynthetic process"/>
    <property type="evidence" value="ECO:0007669"/>
    <property type="project" value="UniProtKB-KW"/>
</dbReference>
<dbReference type="SUPFAM" id="SSF53448">
    <property type="entry name" value="Nucleotide-diphospho-sugar transferases"/>
    <property type="match status" value="1"/>
</dbReference>
<evidence type="ECO:0000256" key="5">
    <source>
        <dbReference type="ARBA" id="ARBA00022944"/>
    </source>
</evidence>
<dbReference type="PANTHER" id="PTHR37316:SF3">
    <property type="entry name" value="TEICHOIC ACID GLYCEROL-PHOSPHATE TRANSFERASE"/>
    <property type="match status" value="1"/>
</dbReference>
<feature type="domain" description="Glycosyltransferase 2-like" evidence="7">
    <location>
        <begin position="23"/>
        <end position="149"/>
    </location>
</feature>
<dbReference type="PANTHER" id="PTHR37316">
    <property type="entry name" value="TEICHOIC ACID GLYCEROL-PHOSPHATE PRIMASE"/>
    <property type="match status" value="1"/>
</dbReference>
<name>A0A5R9BVZ7_9LACO</name>
<dbReference type="InterPro" id="IPR007554">
    <property type="entry name" value="Glycerophosphate_synth"/>
</dbReference>
<dbReference type="Gene3D" id="3.40.50.11820">
    <property type="match status" value="2"/>
</dbReference>
<dbReference type="EMBL" id="VBTH01000005">
    <property type="protein sequence ID" value="TLQ04797.1"/>
    <property type="molecule type" value="Genomic_DNA"/>
</dbReference>